<organism evidence="3 4">
    <name type="scientific">Vitis vinifera</name>
    <name type="common">Grape</name>
    <dbReference type="NCBI Taxonomy" id="29760"/>
    <lineage>
        <taxon>Eukaryota</taxon>
        <taxon>Viridiplantae</taxon>
        <taxon>Streptophyta</taxon>
        <taxon>Embryophyta</taxon>
        <taxon>Tracheophyta</taxon>
        <taxon>Spermatophyta</taxon>
        <taxon>Magnoliopsida</taxon>
        <taxon>eudicotyledons</taxon>
        <taxon>Gunneridae</taxon>
        <taxon>Pentapetalae</taxon>
        <taxon>rosids</taxon>
        <taxon>Vitales</taxon>
        <taxon>Vitaceae</taxon>
        <taxon>Viteae</taxon>
        <taxon>Vitis</taxon>
    </lineage>
</organism>
<dbReference type="PANTHER" id="PTHR48475:SF1">
    <property type="entry name" value="RNASE H TYPE-1 DOMAIN-CONTAINING PROTEIN"/>
    <property type="match status" value="1"/>
</dbReference>
<dbReference type="GO" id="GO:0015074">
    <property type="term" value="P:DNA integration"/>
    <property type="evidence" value="ECO:0007669"/>
    <property type="project" value="InterPro"/>
</dbReference>
<feature type="region of interest" description="Disordered" evidence="1">
    <location>
        <begin position="56"/>
        <end position="96"/>
    </location>
</feature>
<dbReference type="PANTHER" id="PTHR48475">
    <property type="entry name" value="RIBONUCLEASE H"/>
    <property type="match status" value="1"/>
</dbReference>
<accession>A0A438HFL6</accession>
<sequence length="437" mass="48917">MNCDPSSWQYEKPVRTGGRTAARALSKKIKHYLINKVLKDGANGFGPSKCCPEAPPLLLSSPGGRAHRSAPSQHPTQTGPDRKNASMGHRVEQEPRGEEWWTLRVDGASWSLGSEVGLLLQSPIGEQLRVYSDFQLVVRHVQKEYEAKDECMARYLNKASTCNTIEASQADGQEWTEAIIKYLRTGTLPEEPRQAHKTRVQAAHFTLIGGHLYKRNHSGGRYLAHRAHSQGYYWPTMKKDVATHVKKCDKCQRHAPIPHDPYQLQLPRRNSCSSPQIISVNGWKLKHTLASKTKTSPSSYGRTSSAALERIPQTIIADNGPQFDSIIFRNFCSELNIRNLYSTPRYPQSNGQVEATNKTLITALKEEARTSQREVGRRATRRPMGLSNHTRMATGNTPFALVYGMDAVILTEIELPTIQTEAGRQDDANVELGRNLN</sequence>
<gene>
    <name evidence="3" type="ORF">CK203_039664</name>
</gene>
<feature type="compositionally biased region" description="Polar residues" evidence="1">
    <location>
        <begin position="70"/>
        <end position="79"/>
    </location>
</feature>
<evidence type="ECO:0000313" key="3">
    <source>
        <dbReference type="EMBL" id="RVW83261.1"/>
    </source>
</evidence>
<dbReference type="PROSITE" id="PS50994">
    <property type="entry name" value="INTEGRASE"/>
    <property type="match status" value="1"/>
</dbReference>
<dbReference type="InterPro" id="IPR041588">
    <property type="entry name" value="Integrase_H2C2"/>
</dbReference>
<proteinExistence type="predicted"/>
<dbReference type="Pfam" id="PF17921">
    <property type="entry name" value="Integrase_H2C2"/>
    <property type="match status" value="1"/>
</dbReference>
<dbReference type="InterPro" id="IPR001584">
    <property type="entry name" value="Integrase_cat-core"/>
</dbReference>
<comment type="caution">
    <text evidence="3">The sequence shown here is derived from an EMBL/GenBank/DDBJ whole genome shotgun (WGS) entry which is preliminary data.</text>
</comment>
<dbReference type="EMBL" id="QGNW01000230">
    <property type="protein sequence ID" value="RVW83261.1"/>
    <property type="molecule type" value="Genomic_DNA"/>
</dbReference>
<dbReference type="Gene3D" id="1.10.340.70">
    <property type="match status" value="1"/>
</dbReference>
<dbReference type="InterPro" id="IPR012337">
    <property type="entry name" value="RNaseH-like_sf"/>
</dbReference>
<evidence type="ECO:0000259" key="2">
    <source>
        <dbReference type="PROSITE" id="PS50994"/>
    </source>
</evidence>
<evidence type="ECO:0000313" key="4">
    <source>
        <dbReference type="Proteomes" id="UP000288805"/>
    </source>
</evidence>
<dbReference type="GO" id="GO:0003676">
    <property type="term" value="F:nucleic acid binding"/>
    <property type="evidence" value="ECO:0007669"/>
    <property type="project" value="InterPro"/>
</dbReference>
<protein>
    <recommendedName>
        <fullName evidence="2">Integrase catalytic domain-containing protein</fullName>
    </recommendedName>
</protein>
<dbReference type="SUPFAM" id="SSF53098">
    <property type="entry name" value="Ribonuclease H-like"/>
    <property type="match status" value="1"/>
</dbReference>
<reference evidence="3 4" key="1">
    <citation type="journal article" date="2018" name="PLoS Genet.">
        <title>Population sequencing reveals clonal diversity and ancestral inbreeding in the grapevine cultivar Chardonnay.</title>
        <authorList>
            <person name="Roach M.J."/>
            <person name="Johnson D.L."/>
            <person name="Bohlmann J."/>
            <person name="van Vuuren H.J."/>
            <person name="Jones S.J."/>
            <person name="Pretorius I.S."/>
            <person name="Schmidt S.A."/>
            <person name="Borneman A.R."/>
        </authorList>
    </citation>
    <scope>NUCLEOTIDE SEQUENCE [LARGE SCALE GENOMIC DNA]</scope>
    <source>
        <strain evidence="4">cv. Chardonnay</strain>
        <tissue evidence="3">Leaf</tissue>
    </source>
</reference>
<evidence type="ECO:0000256" key="1">
    <source>
        <dbReference type="SAM" id="MobiDB-lite"/>
    </source>
</evidence>
<dbReference type="Proteomes" id="UP000288805">
    <property type="component" value="Unassembled WGS sequence"/>
</dbReference>
<feature type="domain" description="Integrase catalytic" evidence="2">
    <location>
        <begin position="311"/>
        <end position="406"/>
    </location>
</feature>
<dbReference type="AlphaFoldDB" id="A0A438HFL6"/>
<dbReference type="InterPro" id="IPR036397">
    <property type="entry name" value="RNaseH_sf"/>
</dbReference>
<dbReference type="Gene3D" id="3.30.420.10">
    <property type="entry name" value="Ribonuclease H-like superfamily/Ribonuclease H"/>
    <property type="match status" value="1"/>
</dbReference>
<feature type="compositionally biased region" description="Basic and acidic residues" evidence="1">
    <location>
        <begin position="80"/>
        <end position="96"/>
    </location>
</feature>
<name>A0A438HFL6_VITVI</name>